<keyword evidence="3" id="KW-0963">Cytoplasm</keyword>
<dbReference type="GO" id="GO:0046872">
    <property type="term" value="F:metal ion binding"/>
    <property type="evidence" value="ECO:0007669"/>
    <property type="project" value="TreeGrafter"/>
</dbReference>
<dbReference type="GO" id="GO:0051087">
    <property type="term" value="F:protein-folding chaperone binding"/>
    <property type="evidence" value="ECO:0007669"/>
    <property type="project" value="TreeGrafter"/>
</dbReference>
<dbReference type="Gene3D" id="2.30.33.40">
    <property type="entry name" value="GroES chaperonin"/>
    <property type="match status" value="1"/>
</dbReference>
<dbReference type="GO" id="GO:0044183">
    <property type="term" value="F:protein folding chaperone"/>
    <property type="evidence" value="ECO:0007669"/>
    <property type="project" value="InterPro"/>
</dbReference>
<comment type="function">
    <text evidence="3 4">Together with the chaperonin GroEL, plays an essential role in assisting protein folding. The GroEL-GroES system forms a nano-cage that allows encapsulation of the non-native substrate proteins and provides a physical environment optimized to promote and accelerate protein folding. GroES binds to the apical surface of the GroEL ring, thereby capping the opening of the GroEL channel.</text>
</comment>
<gene>
    <name evidence="3" type="primary">groES</name>
    <name evidence="3" type="synonym">groS</name>
    <name evidence="5" type="ORF">FZC35_01185</name>
</gene>
<comment type="subcellular location">
    <subcellularLocation>
        <location evidence="3">Cytoplasm</location>
    </subcellularLocation>
</comment>
<dbReference type="InterPro" id="IPR018369">
    <property type="entry name" value="Chaprnonin_Cpn10_CS"/>
</dbReference>
<evidence type="ECO:0000256" key="4">
    <source>
        <dbReference type="RuleBase" id="RU000535"/>
    </source>
</evidence>
<dbReference type="GO" id="GO:0051082">
    <property type="term" value="F:unfolded protein binding"/>
    <property type="evidence" value="ECO:0007669"/>
    <property type="project" value="TreeGrafter"/>
</dbReference>
<comment type="subunit">
    <text evidence="3">Heptamer of 7 subunits arranged in a ring. Interacts with the chaperonin GroEL.</text>
</comment>
<dbReference type="GO" id="GO:0005737">
    <property type="term" value="C:cytoplasm"/>
    <property type="evidence" value="ECO:0007669"/>
    <property type="project" value="UniProtKB-SubCell"/>
</dbReference>
<evidence type="ECO:0000313" key="5">
    <source>
        <dbReference type="EMBL" id="QEK37993.1"/>
    </source>
</evidence>
<dbReference type="AlphaFoldDB" id="A0A5C0UEB3"/>
<reference evidence="5 6" key="1">
    <citation type="submission" date="2019-08" db="EMBL/GenBank/DDBJ databases">
        <title>Highly reduced genomes of protist endosymbionts show evolutionary convergence.</title>
        <authorList>
            <person name="George E."/>
            <person name="Husnik F."/>
            <person name="Tashyreva D."/>
            <person name="Prokopchuk G."/>
            <person name="Horak A."/>
            <person name="Kwong W.K."/>
            <person name="Lukes J."/>
            <person name="Keeling P.J."/>
        </authorList>
    </citation>
    <scope>NUCLEOTIDE SEQUENCE [LARGE SCALE GENOMIC DNA]</scope>
    <source>
        <strain evidence="5">1605</strain>
    </source>
</reference>
<accession>A0A5C0UEB3</accession>
<dbReference type="PROSITE" id="PS00681">
    <property type="entry name" value="CHAPERONINS_CPN10"/>
    <property type="match status" value="1"/>
</dbReference>
<evidence type="ECO:0000256" key="2">
    <source>
        <dbReference type="ARBA" id="ARBA00023186"/>
    </source>
</evidence>
<dbReference type="InterPro" id="IPR011032">
    <property type="entry name" value="GroES-like_sf"/>
</dbReference>
<proteinExistence type="inferred from homology"/>
<dbReference type="KEGG" id="cip:FZC35_01185"/>
<dbReference type="CDD" id="cd00320">
    <property type="entry name" value="cpn10"/>
    <property type="match status" value="1"/>
</dbReference>
<dbReference type="Proteomes" id="UP000325155">
    <property type="component" value="Chromosome"/>
</dbReference>
<dbReference type="InterPro" id="IPR020818">
    <property type="entry name" value="Chaperonin_GroES"/>
</dbReference>
<evidence type="ECO:0000256" key="1">
    <source>
        <dbReference type="ARBA" id="ARBA00006975"/>
    </source>
</evidence>
<dbReference type="Pfam" id="PF00166">
    <property type="entry name" value="Cpn10"/>
    <property type="match status" value="1"/>
</dbReference>
<keyword evidence="2 3" id="KW-0143">Chaperone</keyword>
<dbReference type="SUPFAM" id="SSF50129">
    <property type="entry name" value="GroES-like"/>
    <property type="match status" value="1"/>
</dbReference>
<dbReference type="SMART" id="SM00883">
    <property type="entry name" value="Cpn10"/>
    <property type="match status" value="1"/>
</dbReference>
<name>A0A5C0UEB3_9PROT</name>
<keyword evidence="6" id="KW-1185">Reference proteome</keyword>
<dbReference type="HAMAP" id="MF_00580">
    <property type="entry name" value="CH10"/>
    <property type="match status" value="1"/>
</dbReference>
<dbReference type="PANTHER" id="PTHR10772">
    <property type="entry name" value="10 KDA HEAT SHOCK PROTEIN"/>
    <property type="match status" value="1"/>
</dbReference>
<dbReference type="PRINTS" id="PR00297">
    <property type="entry name" value="CHAPERONIN10"/>
</dbReference>
<evidence type="ECO:0000313" key="6">
    <source>
        <dbReference type="Proteomes" id="UP000325155"/>
    </source>
</evidence>
<protein>
    <recommendedName>
        <fullName evidence="3">Co-chaperonin GroES</fullName>
    </recommendedName>
    <alternativeName>
        <fullName evidence="3">10 kDa chaperonin</fullName>
    </alternativeName>
    <alternativeName>
        <fullName evidence="3">Chaperonin-10</fullName>
        <shortName evidence="3">Cpn10</shortName>
    </alternativeName>
</protein>
<dbReference type="GO" id="GO:0005524">
    <property type="term" value="F:ATP binding"/>
    <property type="evidence" value="ECO:0007669"/>
    <property type="project" value="InterPro"/>
</dbReference>
<dbReference type="InterPro" id="IPR037124">
    <property type="entry name" value="Chaperonin_GroES_sf"/>
</dbReference>
<evidence type="ECO:0000256" key="3">
    <source>
        <dbReference type="HAMAP-Rule" id="MF_00580"/>
    </source>
</evidence>
<dbReference type="RefSeq" id="WP_148980840.1">
    <property type="nucleotide sequence ID" value="NZ_CP043315.1"/>
</dbReference>
<dbReference type="PANTHER" id="PTHR10772:SF63">
    <property type="entry name" value="20 KDA CHAPERONIN, CHLOROPLASTIC"/>
    <property type="match status" value="1"/>
</dbReference>
<sequence length="111" mass="11706">MSLTENDVRALEPLGDRVLVKKSDRSRQTASGIVLPETSNEDSITGTVISAGPGSLNDKGERISMQISVGDVVLFGQWAGTKINVSGLKDGTYVIIKSSDISGIIKGKSNE</sequence>
<organism evidence="5 6">
    <name type="scientific">Candidatus Cytomitobacter indipagum</name>
    <dbReference type="NCBI Taxonomy" id="2601575"/>
    <lineage>
        <taxon>Bacteria</taxon>
        <taxon>Pseudomonadati</taxon>
        <taxon>Pseudomonadota</taxon>
        <taxon>Alphaproteobacteria</taxon>
        <taxon>Holosporales</taxon>
        <taxon>Holosporaceae</taxon>
        <taxon>Candidatus Cytomitobacter</taxon>
    </lineage>
</organism>
<dbReference type="EMBL" id="CP043315">
    <property type="protein sequence ID" value="QEK37993.1"/>
    <property type="molecule type" value="Genomic_DNA"/>
</dbReference>
<dbReference type="OrthoDB" id="9806791at2"/>
<dbReference type="FunFam" id="2.30.33.40:FF:000001">
    <property type="entry name" value="10 kDa chaperonin"/>
    <property type="match status" value="1"/>
</dbReference>
<comment type="similarity">
    <text evidence="1 3 4">Belongs to the GroES chaperonin family.</text>
</comment>